<dbReference type="InterPro" id="IPR020904">
    <property type="entry name" value="Sc_DH/Rdtase_CS"/>
</dbReference>
<keyword evidence="7" id="KW-1185">Reference proteome</keyword>
<evidence type="ECO:0000256" key="3">
    <source>
        <dbReference type="RuleBase" id="RU000363"/>
    </source>
</evidence>
<dbReference type="SMART" id="SM00822">
    <property type="entry name" value="PKS_KR"/>
    <property type="match status" value="1"/>
</dbReference>
<dbReference type="PANTHER" id="PTHR44196">
    <property type="entry name" value="DEHYDROGENASE/REDUCTASE SDR FAMILY MEMBER 7B"/>
    <property type="match status" value="1"/>
</dbReference>
<accession>A0ABU0GPF4</accession>
<dbReference type="RefSeq" id="WP_082740204.1">
    <property type="nucleotide sequence ID" value="NZ_JAUSVM010000001.1"/>
</dbReference>
<dbReference type="InterPro" id="IPR002347">
    <property type="entry name" value="SDR_fam"/>
</dbReference>
<dbReference type="Proteomes" id="UP001240250">
    <property type="component" value="Unassembled WGS sequence"/>
</dbReference>
<dbReference type="SUPFAM" id="SSF51735">
    <property type="entry name" value="NAD(P)-binding Rossmann-fold domains"/>
    <property type="match status" value="1"/>
</dbReference>
<dbReference type="Pfam" id="PF00106">
    <property type="entry name" value="adh_short"/>
    <property type="match status" value="1"/>
</dbReference>
<dbReference type="InterPro" id="IPR057326">
    <property type="entry name" value="KR_dom"/>
</dbReference>
<dbReference type="EMBL" id="JAUSVM010000001">
    <property type="protein sequence ID" value="MDQ0426457.1"/>
    <property type="molecule type" value="Genomic_DNA"/>
</dbReference>
<gene>
    <name evidence="6" type="ORF">JO380_002838</name>
</gene>
<sequence>MTDAQPAPTSAATSDAEPSTPAGARPVPRSALVTGAGRGIGRALALALARDGWALGLVGRTRTRLDEVADEARALGADVTVAVADLVDAGAVADAVGRVEDALTAHGGLGLLVNNAGVIERAELPFAADDVEDVWRVVETNVRGPLLVTHAVLPGMLARGGGRVLNVNSGSGHRALPTYTGYAISKGALARFTTQLHHQYAAAGLRVLDLAPGVVATDMTAAMPVHDGRSEWTDPADVAALVLAFARGELDDLSGRFVRAGVDTVASLRAATPAILDADARTLRLATWGPDDPVA</sequence>
<organism evidence="6 7">
    <name type="scientific">Cellulomonas iranensis</name>
    <dbReference type="NCBI Taxonomy" id="76862"/>
    <lineage>
        <taxon>Bacteria</taxon>
        <taxon>Bacillati</taxon>
        <taxon>Actinomycetota</taxon>
        <taxon>Actinomycetes</taxon>
        <taxon>Micrococcales</taxon>
        <taxon>Cellulomonadaceae</taxon>
        <taxon>Cellulomonas</taxon>
    </lineage>
</organism>
<comment type="similarity">
    <text evidence="1 3">Belongs to the short-chain dehydrogenases/reductases (SDR) family.</text>
</comment>
<dbReference type="PANTHER" id="PTHR44196:SF1">
    <property type="entry name" value="DEHYDROGENASE_REDUCTASE SDR FAMILY MEMBER 7B"/>
    <property type="match status" value="1"/>
</dbReference>
<evidence type="ECO:0000256" key="1">
    <source>
        <dbReference type="ARBA" id="ARBA00006484"/>
    </source>
</evidence>
<dbReference type="PRINTS" id="PR00081">
    <property type="entry name" value="GDHRDH"/>
</dbReference>
<dbReference type="CDD" id="cd05233">
    <property type="entry name" value="SDR_c"/>
    <property type="match status" value="1"/>
</dbReference>
<dbReference type="InterPro" id="IPR036291">
    <property type="entry name" value="NAD(P)-bd_dom_sf"/>
</dbReference>
<evidence type="ECO:0000256" key="4">
    <source>
        <dbReference type="SAM" id="MobiDB-lite"/>
    </source>
</evidence>
<dbReference type="PROSITE" id="PS00061">
    <property type="entry name" value="ADH_SHORT"/>
    <property type="match status" value="1"/>
</dbReference>
<feature type="domain" description="Ketoreductase" evidence="5">
    <location>
        <begin position="29"/>
        <end position="235"/>
    </location>
</feature>
<evidence type="ECO:0000313" key="7">
    <source>
        <dbReference type="Proteomes" id="UP001240250"/>
    </source>
</evidence>
<evidence type="ECO:0000256" key="2">
    <source>
        <dbReference type="ARBA" id="ARBA00023002"/>
    </source>
</evidence>
<evidence type="ECO:0000259" key="5">
    <source>
        <dbReference type="SMART" id="SM00822"/>
    </source>
</evidence>
<name>A0ABU0GPF4_9CELL</name>
<comment type="caution">
    <text evidence="6">The sequence shown here is derived from an EMBL/GenBank/DDBJ whole genome shotgun (WGS) entry which is preliminary data.</text>
</comment>
<keyword evidence="2" id="KW-0560">Oxidoreductase</keyword>
<protein>
    <submittedName>
        <fullName evidence="6">NAD(P)-dependent dehydrogenase (Short-subunit alcohol dehydrogenase family)</fullName>
    </submittedName>
</protein>
<dbReference type="PRINTS" id="PR00080">
    <property type="entry name" value="SDRFAMILY"/>
</dbReference>
<feature type="compositionally biased region" description="Polar residues" evidence="4">
    <location>
        <begin position="7"/>
        <end position="17"/>
    </location>
</feature>
<feature type="region of interest" description="Disordered" evidence="4">
    <location>
        <begin position="1"/>
        <end position="30"/>
    </location>
</feature>
<proteinExistence type="inferred from homology"/>
<evidence type="ECO:0000313" key="6">
    <source>
        <dbReference type="EMBL" id="MDQ0426457.1"/>
    </source>
</evidence>
<dbReference type="Gene3D" id="3.40.50.720">
    <property type="entry name" value="NAD(P)-binding Rossmann-like Domain"/>
    <property type="match status" value="1"/>
</dbReference>
<reference evidence="6 7" key="1">
    <citation type="submission" date="2023-07" db="EMBL/GenBank/DDBJ databases">
        <title>Sequencing the genomes of 1000 actinobacteria strains.</title>
        <authorList>
            <person name="Klenk H.-P."/>
        </authorList>
    </citation>
    <scope>NUCLEOTIDE SEQUENCE [LARGE SCALE GENOMIC DNA]</scope>
    <source>
        <strain evidence="6 7">DSM 14785</strain>
    </source>
</reference>